<name>A0A327S1R6_9SPHI</name>
<comment type="caution">
    <text evidence="1">The sequence shown here is derived from an EMBL/GenBank/DDBJ whole genome shotgun (WGS) entry which is preliminary data.</text>
</comment>
<gene>
    <name evidence="1" type="ORF">LY11_04768</name>
</gene>
<dbReference type="EMBL" id="QLLR01000037">
    <property type="protein sequence ID" value="RAJ22628.1"/>
    <property type="molecule type" value="Genomic_DNA"/>
</dbReference>
<dbReference type="Proteomes" id="UP000249754">
    <property type="component" value="Unassembled WGS sequence"/>
</dbReference>
<organism evidence="1 2">
    <name type="scientific">Pedobacter cryoconitis</name>
    <dbReference type="NCBI Taxonomy" id="188932"/>
    <lineage>
        <taxon>Bacteria</taxon>
        <taxon>Pseudomonadati</taxon>
        <taxon>Bacteroidota</taxon>
        <taxon>Sphingobacteriia</taxon>
        <taxon>Sphingobacteriales</taxon>
        <taxon>Sphingobacteriaceae</taxon>
        <taxon>Pedobacter</taxon>
    </lineage>
</organism>
<dbReference type="AlphaFoldDB" id="A0A327S1R6"/>
<proteinExistence type="predicted"/>
<reference evidence="1 2" key="1">
    <citation type="submission" date="2018-06" db="EMBL/GenBank/DDBJ databases">
        <title>Genomic Encyclopedia of Archaeal and Bacterial Type Strains, Phase II (KMG-II): from individual species to whole genera.</title>
        <authorList>
            <person name="Goeker M."/>
        </authorList>
    </citation>
    <scope>NUCLEOTIDE SEQUENCE [LARGE SCALE GENOMIC DNA]</scope>
    <source>
        <strain evidence="1 2">DSM 14825</strain>
    </source>
</reference>
<protein>
    <submittedName>
        <fullName evidence="1">Uncharacterized protein</fullName>
    </submittedName>
</protein>
<evidence type="ECO:0000313" key="1">
    <source>
        <dbReference type="EMBL" id="RAJ22628.1"/>
    </source>
</evidence>
<sequence>MYKKLQQKTSRFKDVTALKETGLYPYFRAIESAQDTEVIIK</sequence>
<evidence type="ECO:0000313" key="2">
    <source>
        <dbReference type="Proteomes" id="UP000249754"/>
    </source>
</evidence>
<dbReference type="RefSeq" id="WP_262510945.1">
    <property type="nucleotide sequence ID" value="NZ_QLLR01000037.1"/>
</dbReference>
<accession>A0A327S1R6</accession>